<evidence type="ECO:0000313" key="2">
    <source>
        <dbReference type="EMBL" id="KAF2153266.1"/>
    </source>
</evidence>
<feature type="region of interest" description="Disordered" evidence="1">
    <location>
        <begin position="159"/>
        <end position="178"/>
    </location>
</feature>
<proteinExistence type="predicted"/>
<protein>
    <submittedName>
        <fullName evidence="2">Uncharacterized protein</fullName>
    </submittedName>
</protein>
<evidence type="ECO:0000313" key="3">
    <source>
        <dbReference type="Proteomes" id="UP000799439"/>
    </source>
</evidence>
<reference evidence="2" key="1">
    <citation type="journal article" date="2020" name="Stud. Mycol.">
        <title>101 Dothideomycetes genomes: a test case for predicting lifestyles and emergence of pathogens.</title>
        <authorList>
            <person name="Haridas S."/>
            <person name="Albert R."/>
            <person name="Binder M."/>
            <person name="Bloem J."/>
            <person name="Labutti K."/>
            <person name="Salamov A."/>
            <person name="Andreopoulos B."/>
            <person name="Baker S."/>
            <person name="Barry K."/>
            <person name="Bills G."/>
            <person name="Bluhm B."/>
            <person name="Cannon C."/>
            <person name="Castanera R."/>
            <person name="Culley D."/>
            <person name="Daum C."/>
            <person name="Ezra D."/>
            <person name="Gonzalez J."/>
            <person name="Henrissat B."/>
            <person name="Kuo A."/>
            <person name="Liang C."/>
            <person name="Lipzen A."/>
            <person name="Lutzoni F."/>
            <person name="Magnuson J."/>
            <person name="Mondo S."/>
            <person name="Nolan M."/>
            <person name="Ohm R."/>
            <person name="Pangilinan J."/>
            <person name="Park H.-J."/>
            <person name="Ramirez L."/>
            <person name="Alfaro M."/>
            <person name="Sun H."/>
            <person name="Tritt A."/>
            <person name="Yoshinaga Y."/>
            <person name="Zwiers L.-H."/>
            <person name="Turgeon B."/>
            <person name="Goodwin S."/>
            <person name="Spatafora J."/>
            <person name="Crous P."/>
            <person name="Grigoriev I."/>
        </authorList>
    </citation>
    <scope>NUCLEOTIDE SEQUENCE</scope>
    <source>
        <strain evidence="2">CBS 260.36</strain>
    </source>
</reference>
<comment type="caution">
    <text evidence="2">The sequence shown here is derived from an EMBL/GenBank/DDBJ whole genome shotgun (WGS) entry which is preliminary data.</text>
</comment>
<dbReference type="Proteomes" id="UP000799439">
    <property type="component" value="Unassembled WGS sequence"/>
</dbReference>
<gene>
    <name evidence="2" type="ORF">K461DRAFT_138056</name>
</gene>
<sequence>MQLLPLRPLLHPLRSPLWRVRHPLQPLPILPLSPMRPIFSTTHLHHHKPFIILPLPPKESPPPPRIRLHPRTLLPPEISKLHRHADQPTPIESGWRKIGTCCACRTGREACVPPEGHVEEGRVGLGVPRSALGDAERPPGEGVFRGLVGEGVGEERAIGGEGGGIVFGHGGGGGSRGK</sequence>
<evidence type="ECO:0000256" key="1">
    <source>
        <dbReference type="SAM" id="MobiDB-lite"/>
    </source>
</evidence>
<dbReference type="EMBL" id="ML996085">
    <property type="protein sequence ID" value="KAF2153266.1"/>
    <property type="molecule type" value="Genomic_DNA"/>
</dbReference>
<organism evidence="2 3">
    <name type="scientific">Myriangium duriaei CBS 260.36</name>
    <dbReference type="NCBI Taxonomy" id="1168546"/>
    <lineage>
        <taxon>Eukaryota</taxon>
        <taxon>Fungi</taxon>
        <taxon>Dikarya</taxon>
        <taxon>Ascomycota</taxon>
        <taxon>Pezizomycotina</taxon>
        <taxon>Dothideomycetes</taxon>
        <taxon>Dothideomycetidae</taxon>
        <taxon>Myriangiales</taxon>
        <taxon>Myriangiaceae</taxon>
        <taxon>Myriangium</taxon>
    </lineage>
</organism>
<accession>A0A9P4MN11</accession>
<name>A0A9P4MN11_9PEZI</name>
<keyword evidence="3" id="KW-1185">Reference proteome</keyword>
<dbReference type="AlphaFoldDB" id="A0A9P4MN11"/>